<evidence type="ECO:0000313" key="2">
    <source>
        <dbReference type="Proteomes" id="UP000198882"/>
    </source>
</evidence>
<dbReference type="InterPro" id="IPR055770">
    <property type="entry name" value="DUF7346"/>
</dbReference>
<name>A0A1G9AIS3_9EURY</name>
<evidence type="ECO:0000313" key="1">
    <source>
        <dbReference type="EMBL" id="SDK26470.1"/>
    </source>
</evidence>
<dbReference type="STRING" id="1095776.SAMN04515672_2733"/>
<accession>A0A1G9AIS3</accession>
<proteinExistence type="predicted"/>
<keyword evidence="2" id="KW-1185">Reference proteome</keyword>
<sequence length="156" mass="16980">MKTVQDDTGKRYLLLKRSEHASLVRDPQNGNECYVQNDRLEDLESESALETATGCVSDPVKTLLTNVHDEATLGLLVELEERGPLGVRTLLNAYDFCESDLHGRLTVLTAAGLIEEAEVGGERGYRVTETCGRALEVIRVDAGEEPSATAETSDVS</sequence>
<dbReference type="RefSeq" id="WP_090307434.1">
    <property type="nucleotide sequence ID" value="NZ_FNFE01000003.1"/>
</dbReference>
<protein>
    <submittedName>
        <fullName evidence="1">Uncharacterized protein</fullName>
    </submittedName>
</protein>
<dbReference type="EMBL" id="FNFE01000003">
    <property type="protein sequence ID" value="SDK26470.1"/>
    <property type="molecule type" value="Genomic_DNA"/>
</dbReference>
<dbReference type="InterPro" id="IPR036390">
    <property type="entry name" value="WH_DNA-bd_sf"/>
</dbReference>
<reference evidence="2" key="1">
    <citation type="submission" date="2016-10" db="EMBL/GenBank/DDBJ databases">
        <authorList>
            <person name="Varghese N."/>
            <person name="Submissions S."/>
        </authorList>
    </citation>
    <scope>NUCLEOTIDE SEQUENCE [LARGE SCALE GENOMIC DNA]</scope>
    <source>
        <strain evidence="2">B4,CECT 8067,JCM 17497</strain>
    </source>
</reference>
<gene>
    <name evidence="1" type="ORF">SAMN04515672_2733</name>
</gene>
<dbReference type="OrthoDB" id="201100at2157"/>
<organism evidence="1 2">
    <name type="scientific">Natronorubrum texcoconense</name>
    <dbReference type="NCBI Taxonomy" id="1095776"/>
    <lineage>
        <taxon>Archaea</taxon>
        <taxon>Methanobacteriati</taxon>
        <taxon>Methanobacteriota</taxon>
        <taxon>Stenosarchaea group</taxon>
        <taxon>Halobacteria</taxon>
        <taxon>Halobacteriales</taxon>
        <taxon>Natrialbaceae</taxon>
        <taxon>Natronorubrum</taxon>
    </lineage>
</organism>
<dbReference type="SUPFAM" id="SSF46785">
    <property type="entry name" value="Winged helix' DNA-binding domain"/>
    <property type="match status" value="1"/>
</dbReference>
<dbReference type="AlphaFoldDB" id="A0A1G9AIS3"/>
<dbReference type="Proteomes" id="UP000198882">
    <property type="component" value="Unassembled WGS sequence"/>
</dbReference>
<dbReference type="Pfam" id="PF24037">
    <property type="entry name" value="DUF7346"/>
    <property type="match status" value="1"/>
</dbReference>